<reference evidence="4" key="3">
    <citation type="submission" date="2015-06" db="UniProtKB">
        <authorList>
            <consortium name="EnsemblProtists"/>
        </authorList>
    </citation>
    <scope>IDENTIFICATION</scope>
</reference>
<dbReference type="OrthoDB" id="367221at2759"/>
<evidence type="ECO:0000256" key="1">
    <source>
        <dbReference type="PROSITE-ProRule" id="PRU00529"/>
    </source>
</evidence>
<dbReference type="InterPro" id="IPR040183">
    <property type="entry name" value="THUMPD1-like"/>
</dbReference>
<protein>
    <recommendedName>
        <fullName evidence="2">THUMP domain-containing protein</fullName>
    </recommendedName>
</protein>
<dbReference type="AlphaFoldDB" id="L1J0R6"/>
<dbReference type="Proteomes" id="UP000011087">
    <property type="component" value="Unassembled WGS sequence"/>
</dbReference>
<accession>L1J0R6</accession>
<reference evidence="5" key="2">
    <citation type="submission" date="2012-11" db="EMBL/GenBank/DDBJ databases">
        <authorList>
            <person name="Kuo A."/>
            <person name="Curtis B.A."/>
            <person name="Tanifuji G."/>
            <person name="Burki F."/>
            <person name="Gruber A."/>
            <person name="Irimia M."/>
            <person name="Maruyama S."/>
            <person name="Arias M.C."/>
            <person name="Ball S.G."/>
            <person name="Gile G.H."/>
            <person name="Hirakawa Y."/>
            <person name="Hopkins J.F."/>
            <person name="Rensing S.A."/>
            <person name="Schmutz J."/>
            <person name="Symeonidi A."/>
            <person name="Elias M."/>
            <person name="Eveleigh R.J."/>
            <person name="Herman E.K."/>
            <person name="Klute M.J."/>
            <person name="Nakayama T."/>
            <person name="Obornik M."/>
            <person name="Reyes-Prieto A."/>
            <person name="Armbrust E.V."/>
            <person name="Aves S.J."/>
            <person name="Beiko R.G."/>
            <person name="Coutinho P."/>
            <person name="Dacks J.B."/>
            <person name="Durnford D.G."/>
            <person name="Fast N.M."/>
            <person name="Green B.R."/>
            <person name="Grisdale C."/>
            <person name="Hempe F."/>
            <person name="Henrissat B."/>
            <person name="Hoppner M.P."/>
            <person name="Ishida K.-I."/>
            <person name="Kim E."/>
            <person name="Koreny L."/>
            <person name="Kroth P.G."/>
            <person name="Liu Y."/>
            <person name="Malik S.-B."/>
            <person name="Maier U.G."/>
            <person name="McRose D."/>
            <person name="Mock T."/>
            <person name="Neilson J.A."/>
            <person name="Onodera N.T."/>
            <person name="Poole A.M."/>
            <person name="Pritham E.J."/>
            <person name="Richards T.A."/>
            <person name="Rocap G."/>
            <person name="Roy S.W."/>
            <person name="Sarai C."/>
            <person name="Schaack S."/>
            <person name="Shirato S."/>
            <person name="Slamovits C.H."/>
            <person name="Spencer D.F."/>
            <person name="Suzuki S."/>
            <person name="Worden A.Z."/>
            <person name="Zauner S."/>
            <person name="Barry K."/>
            <person name="Bell C."/>
            <person name="Bharti A.K."/>
            <person name="Crow J.A."/>
            <person name="Grimwood J."/>
            <person name="Kramer R."/>
            <person name="Lindquist E."/>
            <person name="Lucas S."/>
            <person name="Salamov A."/>
            <person name="McFadden G.I."/>
            <person name="Lane C.E."/>
            <person name="Keeling P.J."/>
            <person name="Gray M.W."/>
            <person name="Grigoriev I.V."/>
            <person name="Archibald J.M."/>
        </authorList>
    </citation>
    <scope>NUCLEOTIDE SEQUENCE</scope>
    <source>
        <strain evidence="5">CCMP2712</strain>
    </source>
</reference>
<dbReference type="eggNOG" id="KOG3943">
    <property type="taxonomic scope" value="Eukaryota"/>
</dbReference>
<evidence type="ECO:0000313" key="4">
    <source>
        <dbReference type="EnsemblProtists" id="EKX41685"/>
    </source>
</evidence>
<dbReference type="KEGG" id="gtt:GUITHDRAFT_112393"/>
<dbReference type="SMART" id="SM00981">
    <property type="entry name" value="THUMP"/>
    <property type="match status" value="1"/>
</dbReference>
<proteinExistence type="predicted"/>
<name>L1J0R6_GUITC</name>
<dbReference type="FunFam" id="3.30.2300.10:FF:000001">
    <property type="entry name" value="THUMP domain-containing protein 1"/>
    <property type="match status" value="1"/>
</dbReference>
<dbReference type="OMA" id="EGDICIH"/>
<dbReference type="PANTHER" id="PTHR13452">
    <property type="entry name" value="THUMP DOMAIN CONTAINING PROTEIN 1-RELATED"/>
    <property type="match status" value="1"/>
</dbReference>
<keyword evidence="5" id="KW-1185">Reference proteome</keyword>
<dbReference type="GO" id="GO:0006400">
    <property type="term" value="P:tRNA modification"/>
    <property type="evidence" value="ECO:0007669"/>
    <property type="project" value="InterPro"/>
</dbReference>
<dbReference type="RefSeq" id="XP_005828665.1">
    <property type="nucleotide sequence ID" value="XM_005828608.1"/>
</dbReference>
<dbReference type="EnsemblProtists" id="EKX41685">
    <property type="protein sequence ID" value="EKX41685"/>
    <property type="gene ID" value="GUITHDRAFT_112393"/>
</dbReference>
<dbReference type="HOGENOM" id="CLU_1196806_0_0_1"/>
<reference evidence="3 5" key="1">
    <citation type="journal article" date="2012" name="Nature">
        <title>Algal genomes reveal evolutionary mosaicism and the fate of nucleomorphs.</title>
        <authorList>
            <consortium name="DOE Joint Genome Institute"/>
            <person name="Curtis B.A."/>
            <person name="Tanifuji G."/>
            <person name="Burki F."/>
            <person name="Gruber A."/>
            <person name="Irimia M."/>
            <person name="Maruyama S."/>
            <person name="Arias M.C."/>
            <person name="Ball S.G."/>
            <person name="Gile G.H."/>
            <person name="Hirakawa Y."/>
            <person name="Hopkins J.F."/>
            <person name="Kuo A."/>
            <person name="Rensing S.A."/>
            <person name="Schmutz J."/>
            <person name="Symeonidi A."/>
            <person name="Elias M."/>
            <person name="Eveleigh R.J."/>
            <person name="Herman E.K."/>
            <person name="Klute M.J."/>
            <person name="Nakayama T."/>
            <person name="Obornik M."/>
            <person name="Reyes-Prieto A."/>
            <person name="Armbrust E.V."/>
            <person name="Aves S.J."/>
            <person name="Beiko R.G."/>
            <person name="Coutinho P."/>
            <person name="Dacks J.B."/>
            <person name="Durnford D.G."/>
            <person name="Fast N.M."/>
            <person name="Green B.R."/>
            <person name="Grisdale C.J."/>
            <person name="Hempel F."/>
            <person name="Henrissat B."/>
            <person name="Hoppner M.P."/>
            <person name="Ishida K."/>
            <person name="Kim E."/>
            <person name="Koreny L."/>
            <person name="Kroth P.G."/>
            <person name="Liu Y."/>
            <person name="Malik S.B."/>
            <person name="Maier U.G."/>
            <person name="McRose D."/>
            <person name="Mock T."/>
            <person name="Neilson J.A."/>
            <person name="Onodera N.T."/>
            <person name="Poole A.M."/>
            <person name="Pritham E.J."/>
            <person name="Richards T.A."/>
            <person name="Rocap G."/>
            <person name="Roy S.W."/>
            <person name="Sarai C."/>
            <person name="Schaack S."/>
            <person name="Shirato S."/>
            <person name="Slamovits C.H."/>
            <person name="Spencer D.F."/>
            <person name="Suzuki S."/>
            <person name="Worden A.Z."/>
            <person name="Zauner S."/>
            <person name="Barry K."/>
            <person name="Bell C."/>
            <person name="Bharti A.K."/>
            <person name="Crow J.A."/>
            <person name="Grimwood J."/>
            <person name="Kramer R."/>
            <person name="Lindquist E."/>
            <person name="Lucas S."/>
            <person name="Salamov A."/>
            <person name="McFadden G.I."/>
            <person name="Lane C.E."/>
            <person name="Keeling P.J."/>
            <person name="Gray M.W."/>
            <person name="Grigoriev I.V."/>
            <person name="Archibald J.M."/>
        </authorList>
    </citation>
    <scope>NUCLEOTIDE SEQUENCE</scope>
    <source>
        <strain evidence="3 5">CCMP2712</strain>
    </source>
</reference>
<keyword evidence="1" id="KW-0694">RNA-binding</keyword>
<organism evidence="3">
    <name type="scientific">Guillardia theta (strain CCMP2712)</name>
    <name type="common">Cryptophyte</name>
    <dbReference type="NCBI Taxonomy" id="905079"/>
    <lineage>
        <taxon>Eukaryota</taxon>
        <taxon>Cryptophyceae</taxon>
        <taxon>Pyrenomonadales</taxon>
        <taxon>Geminigeraceae</taxon>
        <taxon>Guillardia</taxon>
    </lineage>
</organism>
<dbReference type="Gene3D" id="3.30.2300.10">
    <property type="entry name" value="THUMP superfamily"/>
    <property type="match status" value="1"/>
</dbReference>
<gene>
    <name evidence="3" type="ORF">GUITHDRAFT_112393</name>
</gene>
<dbReference type="InterPro" id="IPR004114">
    <property type="entry name" value="THUMP_dom"/>
</dbReference>
<evidence type="ECO:0000313" key="3">
    <source>
        <dbReference type="EMBL" id="EKX41685.1"/>
    </source>
</evidence>
<dbReference type="EMBL" id="JH993022">
    <property type="protein sequence ID" value="EKX41685.1"/>
    <property type="molecule type" value="Genomic_DNA"/>
</dbReference>
<dbReference type="STRING" id="905079.L1J0R6"/>
<sequence length="232" mass="26990">MIFSVNPRRRGWQDVGYKHVALLFDHFRLDQKEPETPIRQELDGKRRLSDIIKEEIDDLEDEHLYPQSKKKTHSFTEVKGLVFVRWIDRIGEDPNTFTTRLFEKIVTNNISLDMFHSLKRLIPVENTTYASPEKAANLALQLCQPHFNATKPLTFRVDIQVRQNSSANKTKLIHAIADTISHMGAHKVNLTAPDKIVIVEIIRQICCMSCVSGEQYRKNFCFSFDKVRESYE</sequence>
<dbReference type="PANTHER" id="PTHR13452:SF10">
    <property type="entry name" value="THUMP DOMAIN-CONTAINING PROTEIN 1"/>
    <property type="match status" value="1"/>
</dbReference>
<dbReference type="Pfam" id="PF02926">
    <property type="entry name" value="THUMP"/>
    <property type="match status" value="1"/>
</dbReference>
<evidence type="ECO:0000259" key="2">
    <source>
        <dbReference type="PROSITE" id="PS51165"/>
    </source>
</evidence>
<feature type="domain" description="THUMP" evidence="2">
    <location>
        <begin position="104"/>
        <end position="212"/>
    </location>
</feature>
<dbReference type="PaxDb" id="55529-EKX41685"/>
<dbReference type="GeneID" id="17298305"/>
<evidence type="ECO:0000313" key="5">
    <source>
        <dbReference type="Proteomes" id="UP000011087"/>
    </source>
</evidence>
<dbReference type="SUPFAM" id="SSF143437">
    <property type="entry name" value="THUMP domain-like"/>
    <property type="match status" value="1"/>
</dbReference>
<dbReference type="PROSITE" id="PS51165">
    <property type="entry name" value="THUMP"/>
    <property type="match status" value="1"/>
</dbReference>
<dbReference type="GO" id="GO:0003723">
    <property type="term" value="F:RNA binding"/>
    <property type="evidence" value="ECO:0007669"/>
    <property type="project" value="UniProtKB-UniRule"/>
</dbReference>
<dbReference type="CDD" id="cd11717">
    <property type="entry name" value="THUMP_THUMPD1_like"/>
    <property type="match status" value="1"/>
</dbReference>